<dbReference type="AlphaFoldDB" id="A0AA38GWW8"/>
<organism evidence="2 3">
    <name type="scientific">Taxus chinensis</name>
    <name type="common">Chinese yew</name>
    <name type="synonym">Taxus wallichiana var. chinensis</name>
    <dbReference type="NCBI Taxonomy" id="29808"/>
    <lineage>
        <taxon>Eukaryota</taxon>
        <taxon>Viridiplantae</taxon>
        <taxon>Streptophyta</taxon>
        <taxon>Embryophyta</taxon>
        <taxon>Tracheophyta</taxon>
        <taxon>Spermatophyta</taxon>
        <taxon>Pinopsida</taxon>
        <taxon>Pinidae</taxon>
        <taxon>Conifers II</taxon>
        <taxon>Cupressales</taxon>
        <taxon>Taxaceae</taxon>
        <taxon>Taxus</taxon>
    </lineage>
</organism>
<protein>
    <submittedName>
        <fullName evidence="2">Uncharacterized protein</fullName>
    </submittedName>
</protein>
<feature type="region of interest" description="Disordered" evidence="1">
    <location>
        <begin position="1"/>
        <end position="49"/>
    </location>
</feature>
<feature type="non-terminal residue" evidence="2">
    <location>
        <position position="49"/>
    </location>
</feature>
<feature type="non-terminal residue" evidence="2">
    <location>
        <position position="1"/>
    </location>
</feature>
<feature type="compositionally biased region" description="Basic and acidic residues" evidence="1">
    <location>
        <begin position="1"/>
        <end position="11"/>
    </location>
</feature>
<reference evidence="2 3" key="1">
    <citation type="journal article" date="2021" name="Nat. Plants">
        <title>The Taxus genome provides insights into paclitaxel biosynthesis.</title>
        <authorList>
            <person name="Xiong X."/>
            <person name="Gou J."/>
            <person name="Liao Q."/>
            <person name="Li Y."/>
            <person name="Zhou Q."/>
            <person name="Bi G."/>
            <person name="Li C."/>
            <person name="Du R."/>
            <person name="Wang X."/>
            <person name="Sun T."/>
            <person name="Guo L."/>
            <person name="Liang H."/>
            <person name="Lu P."/>
            <person name="Wu Y."/>
            <person name="Zhang Z."/>
            <person name="Ro D.K."/>
            <person name="Shang Y."/>
            <person name="Huang S."/>
            <person name="Yan J."/>
        </authorList>
    </citation>
    <scope>NUCLEOTIDE SEQUENCE [LARGE SCALE GENOMIC DNA]</scope>
    <source>
        <strain evidence="2">Ta-2019</strain>
    </source>
</reference>
<comment type="caution">
    <text evidence="2">The sequence shown here is derived from an EMBL/GenBank/DDBJ whole genome shotgun (WGS) entry which is preliminary data.</text>
</comment>
<evidence type="ECO:0000313" key="2">
    <source>
        <dbReference type="EMBL" id="KAH9330818.1"/>
    </source>
</evidence>
<name>A0AA38GWW8_TAXCH</name>
<evidence type="ECO:0000256" key="1">
    <source>
        <dbReference type="SAM" id="MobiDB-lite"/>
    </source>
</evidence>
<dbReference type="EMBL" id="JAHRHJ020000001">
    <property type="protein sequence ID" value="KAH9330818.1"/>
    <property type="molecule type" value="Genomic_DNA"/>
</dbReference>
<accession>A0AA38GWW8</accession>
<feature type="compositionally biased region" description="Basic residues" evidence="1">
    <location>
        <begin position="12"/>
        <end position="27"/>
    </location>
</feature>
<dbReference type="Proteomes" id="UP000824469">
    <property type="component" value="Unassembled WGS sequence"/>
</dbReference>
<sequence>TKGREGRAGHEKVKRGKSGTAGKKVHKGCGSARFGASQSISGGSEKFVP</sequence>
<evidence type="ECO:0000313" key="3">
    <source>
        <dbReference type="Proteomes" id="UP000824469"/>
    </source>
</evidence>
<gene>
    <name evidence="2" type="ORF">KI387_002926</name>
</gene>
<keyword evidence="3" id="KW-1185">Reference proteome</keyword>
<proteinExistence type="predicted"/>